<evidence type="ECO:0008006" key="4">
    <source>
        <dbReference type="Google" id="ProtNLM"/>
    </source>
</evidence>
<dbReference type="InterPro" id="IPR012337">
    <property type="entry name" value="RNaseH-like_sf"/>
</dbReference>
<dbReference type="InterPro" id="IPR036397">
    <property type="entry name" value="RNaseH_sf"/>
</dbReference>
<sequence length="209" mass="24117">MVRSLPEEKKNKWPSLLPELTYIYNNTPHSSTGHTPFYLMFGREGRLPIDLTFGLNDNQTETSTSDWVINHGRRLHDAHQLAEREMNKASQVQKHNFDKKAKAKQLCRGERVLLQRRDFKGRHKVKDHWYPTPYIVVEQINPDIPVYKVRPESGSGDEKIVHRNRLKPCTIDFTTDEVAEPTNEPCLTRGRGHPSNRNPHLGATSYPGT</sequence>
<feature type="region of interest" description="Disordered" evidence="1">
    <location>
        <begin position="180"/>
        <end position="209"/>
    </location>
</feature>
<dbReference type="PANTHER" id="PTHR37984">
    <property type="entry name" value="PROTEIN CBG26694"/>
    <property type="match status" value="1"/>
</dbReference>
<reference evidence="2 3" key="1">
    <citation type="journal article" date="2017" name="PLoS Biol.">
        <title>The sea cucumber genome provides insights into morphological evolution and visceral regeneration.</title>
        <authorList>
            <person name="Zhang X."/>
            <person name="Sun L."/>
            <person name="Yuan J."/>
            <person name="Sun Y."/>
            <person name="Gao Y."/>
            <person name="Zhang L."/>
            <person name="Li S."/>
            <person name="Dai H."/>
            <person name="Hamel J.F."/>
            <person name="Liu C."/>
            <person name="Yu Y."/>
            <person name="Liu S."/>
            <person name="Lin W."/>
            <person name="Guo K."/>
            <person name="Jin S."/>
            <person name="Xu P."/>
            <person name="Storey K.B."/>
            <person name="Huan P."/>
            <person name="Zhang T."/>
            <person name="Zhou Y."/>
            <person name="Zhang J."/>
            <person name="Lin C."/>
            <person name="Li X."/>
            <person name="Xing L."/>
            <person name="Huo D."/>
            <person name="Sun M."/>
            <person name="Wang L."/>
            <person name="Mercier A."/>
            <person name="Li F."/>
            <person name="Yang H."/>
            <person name="Xiang J."/>
        </authorList>
    </citation>
    <scope>NUCLEOTIDE SEQUENCE [LARGE SCALE GENOMIC DNA]</scope>
    <source>
        <strain evidence="2">Shaxun</strain>
        <tissue evidence="2">Muscle</tissue>
    </source>
</reference>
<dbReference type="GO" id="GO:0003676">
    <property type="term" value="F:nucleic acid binding"/>
    <property type="evidence" value="ECO:0007669"/>
    <property type="project" value="InterPro"/>
</dbReference>
<protein>
    <recommendedName>
        <fullName evidence="4">Integrase catalytic domain-containing protein</fullName>
    </recommendedName>
</protein>
<dbReference type="SUPFAM" id="SSF53098">
    <property type="entry name" value="Ribonuclease H-like"/>
    <property type="match status" value="1"/>
</dbReference>
<proteinExistence type="predicted"/>
<dbReference type="InterPro" id="IPR050951">
    <property type="entry name" value="Retrovirus_Pol_polyprotein"/>
</dbReference>
<comment type="caution">
    <text evidence="2">The sequence shown here is derived from an EMBL/GenBank/DDBJ whole genome shotgun (WGS) entry which is preliminary data.</text>
</comment>
<dbReference type="Proteomes" id="UP000230750">
    <property type="component" value="Unassembled WGS sequence"/>
</dbReference>
<dbReference type="AlphaFoldDB" id="A0A2G8KA52"/>
<dbReference type="EMBL" id="MRZV01000749">
    <property type="protein sequence ID" value="PIK44839.1"/>
    <property type="molecule type" value="Genomic_DNA"/>
</dbReference>
<accession>A0A2G8KA52</accession>
<evidence type="ECO:0000313" key="3">
    <source>
        <dbReference type="Proteomes" id="UP000230750"/>
    </source>
</evidence>
<evidence type="ECO:0000313" key="2">
    <source>
        <dbReference type="EMBL" id="PIK44839.1"/>
    </source>
</evidence>
<dbReference type="OrthoDB" id="441285at2759"/>
<keyword evidence="3" id="KW-1185">Reference proteome</keyword>
<evidence type="ECO:0000256" key="1">
    <source>
        <dbReference type="SAM" id="MobiDB-lite"/>
    </source>
</evidence>
<name>A0A2G8KA52_STIJA</name>
<organism evidence="2 3">
    <name type="scientific">Stichopus japonicus</name>
    <name type="common">Sea cucumber</name>
    <dbReference type="NCBI Taxonomy" id="307972"/>
    <lineage>
        <taxon>Eukaryota</taxon>
        <taxon>Metazoa</taxon>
        <taxon>Echinodermata</taxon>
        <taxon>Eleutherozoa</taxon>
        <taxon>Echinozoa</taxon>
        <taxon>Holothuroidea</taxon>
        <taxon>Aspidochirotacea</taxon>
        <taxon>Aspidochirotida</taxon>
        <taxon>Stichopodidae</taxon>
        <taxon>Apostichopus</taxon>
    </lineage>
</organism>
<dbReference type="PANTHER" id="PTHR37984:SF15">
    <property type="entry name" value="INTEGRASE CATALYTIC DOMAIN-CONTAINING PROTEIN"/>
    <property type="match status" value="1"/>
</dbReference>
<gene>
    <name evidence="2" type="ORF">BSL78_18287</name>
</gene>
<dbReference type="Gene3D" id="3.30.420.10">
    <property type="entry name" value="Ribonuclease H-like superfamily/Ribonuclease H"/>
    <property type="match status" value="1"/>
</dbReference>